<dbReference type="Proteomes" id="UP001521150">
    <property type="component" value="Unassembled WGS sequence"/>
</dbReference>
<keyword evidence="2" id="KW-1185">Reference proteome</keyword>
<reference evidence="1 2" key="1">
    <citation type="submission" date="2021-12" db="EMBL/GenBank/DDBJ databases">
        <title>Genome sequence of Kibdelosporangium philippinense ATCC 49844.</title>
        <authorList>
            <person name="Fedorov E.A."/>
            <person name="Omeragic M."/>
            <person name="Shalygina K.F."/>
            <person name="Maclea K.S."/>
        </authorList>
    </citation>
    <scope>NUCLEOTIDE SEQUENCE [LARGE SCALE GENOMIC DNA]</scope>
    <source>
        <strain evidence="1 2">ATCC 49844</strain>
    </source>
</reference>
<dbReference type="RefSeq" id="WP_250109486.1">
    <property type="nucleotide sequence ID" value="NZ_JAJVCN010000005.1"/>
</dbReference>
<protein>
    <submittedName>
        <fullName evidence="1">Uncharacterized protein</fullName>
    </submittedName>
</protein>
<evidence type="ECO:0000313" key="2">
    <source>
        <dbReference type="Proteomes" id="UP001521150"/>
    </source>
</evidence>
<proteinExistence type="predicted"/>
<sequence length="71" mass="6799">MGVWVSPAGDGRVEQGVQVGGVERVDLYLDQVPVGGGEGGRVGVGGLAGASAGDRDADAFGGGCDLVGGGR</sequence>
<name>A0ABS8ZVZ4_9PSEU</name>
<accession>A0ABS8ZVZ4</accession>
<gene>
    <name evidence="1" type="ORF">LWC34_54420</name>
</gene>
<comment type="caution">
    <text evidence="1">The sequence shown here is derived from an EMBL/GenBank/DDBJ whole genome shotgun (WGS) entry which is preliminary data.</text>
</comment>
<dbReference type="EMBL" id="JAJVCN010000005">
    <property type="protein sequence ID" value="MCE7011754.1"/>
    <property type="molecule type" value="Genomic_DNA"/>
</dbReference>
<organism evidence="1 2">
    <name type="scientific">Kibdelosporangium philippinense</name>
    <dbReference type="NCBI Taxonomy" id="211113"/>
    <lineage>
        <taxon>Bacteria</taxon>
        <taxon>Bacillati</taxon>
        <taxon>Actinomycetota</taxon>
        <taxon>Actinomycetes</taxon>
        <taxon>Pseudonocardiales</taxon>
        <taxon>Pseudonocardiaceae</taxon>
        <taxon>Kibdelosporangium</taxon>
    </lineage>
</organism>
<evidence type="ECO:0000313" key="1">
    <source>
        <dbReference type="EMBL" id="MCE7011754.1"/>
    </source>
</evidence>